<dbReference type="EMBL" id="BJXR01000077">
    <property type="protein sequence ID" value="GEN13307.1"/>
    <property type="molecule type" value="Genomic_DNA"/>
</dbReference>
<feature type="compositionally biased region" description="Pro residues" evidence="1">
    <location>
        <begin position="42"/>
        <end position="58"/>
    </location>
</feature>
<name>A0A511TGK9_MYXFU</name>
<reference evidence="3 4" key="1">
    <citation type="submission" date="2016-10" db="EMBL/GenBank/DDBJ databases">
        <authorList>
            <person name="Varghese N."/>
            <person name="Submissions S."/>
        </authorList>
    </citation>
    <scope>NUCLEOTIDE SEQUENCE [LARGE SCALE GENOMIC DNA]</scope>
    <source>
        <strain evidence="3 4">DSM 16525</strain>
    </source>
</reference>
<dbReference type="EMBL" id="FOIB01000016">
    <property type="protein sequence ID" value="SEU41133.1"/>
    <property type="molecule type" value="Genomic_DNA"/>
</dbReference>
<sequence>MLGRRGNIIVLLASGALLSAGAFSLFRGGVAPVVQAEVSRPVPAPVSSPGEAPRPPAMQDPGPTRKDQVDAVSARWMQEAQALSQEEEAKRRELLDVDPTLPLEAQQGVFLDRLSRIAGVDPRKTEAQLVRSQATELFLRLEPVQAHLVGMQVEERRVALADIRRRMGYSEEQVARKAAEDVYKDARWEKGHAYMKAREALLSRLGQAGSLDAELGSLREQYFGHEALTLAREEAAGFFRFQRRRVYGRN</sequence>
<evidence type="ECO:0008006" key="6">
    <source>
        <dbReference type="Google" id="ProtNLM"/>
    </source>
</evidence>
<dbReference type="Proteomes" id="UP000183760">
    <property type="component" value="Unassembled WGS sequence"/>
</dbReference>
<keyword evidence="4" id="KW-1185">Reference proteome</keyword>
<organism evidence="2 5">
    <name type="scientific">Myxococcus fulvus</name>
    <dbReference type="NCBI Taxonomy" id="33"/>
    <lineage>
        <taxon>Bacteria</taxon>
        <taxon>Pseudomonadati</taxon>
        <taxon>Myxococcota</taxon>
        <taxon>Myxococcia</taxon>
        <taxon>Myxococcales</taxon>
        <taxon>Cystobacterineae</taxon>
        <taxon>Myxococcaceae</taxon>
        <taxon>Myxococcus</taxon>
    </lineage>
</organism>
<feature type="region of interest" description="Disordered" evidence="1">
    <location>
        <begin position="41"/>
        <end position="69"/>
    </location>
</feature>
<protein>
    <recommendedName>
        <fullName evidence="6">Lipase modulator</fullName>
    </recommendedName>
</protein>
<accession>A0A511TGK9</accession>
<evidence type="ECO:0000313" key="3">
    <source>
        <dbReference type="EMBL" id="SEU41133.1"/>
    </source>
</evidence>
<gene>
    <name evidence="2" type="ORF">MFU01_83440</name>
    <name evidence="3" type="ORF">SAMN05443572_11697</name>
</gene>
<evidence type="ECO:0000313" key="4">
    <source>
        <dbReference type="Proteomes" id="UP000183760"/>
    </source>
</evidence>
<dbReference type="Proteomes" id="UP000321514">
    <property type="component" value="Unassembled WGS sequence"/>
</dbReference>
<dbReference type="RefSeq" id="WP_074959174.1">
    <property type="nucleotide sequence ID" value="NZ_BJXR01000077.1"/>
</dbReference>
<evidence type="ECO:0000256" key="1">
    <source>
        <dbReference type="SAM" id="MobiDB-lite"/>
    </source>
</evidence>
<dbReference type="AlphaFoldDB" id="A0A511TGK9"/>
<proteinExistence type="predicted"/>
<reference evidence="2 5" key="2">
    <citation type="submission" date="2019-07" db="EMBL/GenBank/DDBJ databases">
        <title>Whole genome shotgun sequence of Myxococcus fulvus NBRC 100333.</title>
        <authorList>
            <person name="Hosoyama A."/>
            <person name="Uohara A."/>
            <person name="Ohji S."/>
            <person name="Ichikawa N."/>
        </authorList>
    </citation>
    <scope>NUCLEOTIDE SEQUENCE [LARGE SCALE GENOMIC DNA]</scope>
    <source>
        <strain evidence="2 5">NBRC 100333</strain>
    </source>
</reference>
<evidence type="ECO:0000313" key="5">
    <source>
        <dbReference type="Proteomes" id="UP000321514"/>
    </source>
</evidence>
<comment type="caution">
    <text evidence="2">The sequence shown here is derived from an EMBL/GenBank/DDBJ whole genome shotgun (WGS) entry which is preliminary data.</text>
</comment>
<evidence type="ECO:0000313" key="2">
    <source>
        <dbReference type="EMBL" id="GEN13307.1"/>
    </source>
</evidence>